<sequence length="191" mass="20737">MELRKGLLWAGIGALSLATFYAVSLFLFGTFSEFQVKVLLTTAAVGAYSLMGFCSTGFKEKGMDNFVPLTAIAVGVSVVGAFVAMYLVWKIDMSFGHNLENKIKIELTCLVLSFALAQSSLLIKAVSDHVAVKSLVIGTLLFVGITAFMLINLILNKWDMNSELYFRFLITSFILSLGGSLTLPLVKKVTA</sequence>
<feature type="transmembrane region" description="Helical" evidence="1">
    <location>
        <begin position="7"/>
        <end position="28"/>
    </location>
</feature>
<keyword evidence="1" id="KW-0812">Transmembrane</keyword>
<reference evidence="2 3" key="1">
    <citation type="journal article" date="2015" name="Nature">
        <title>rRNA introns, odd ribosomes, and small enigmatic genomes across a large radiation of phyla.</title>
        <authorList>
            <person name="Brown C.T."/>
            <person name="Hug L.A."/>
            <person name="Thomas B.C."/>
            <person name="Sharon I."/>
            <person name="Castelle C.J."/>
            <person name="Singh A."/>
            <person name="Wilkins M.J."/>
            <person name="Williams K.H."/>
            <person name="Banfield J.F."/>
        </authorList>
    </citation>
    <scope>NUCLEOTIDE SEQUENCE [LARGE SCALE GENOMIC DNA]</scope>
</reference>
<comment type="caution">
    <text evidence="2">The sequence shown here is derived from an EMBL/GenBank/DDBJ whole genome shotgun (WGS) entry which is preliminary data.</text>
</comment>
<evidence type="ECO:0000256" key="1">
    <source>
        <dbReference type="SAM" id="Phobius"/>
    </source>
</evidence>
<protein>
    <submittedName>
        <fullName evidence="2">Uncharacterized protein</fullName>
    </submittedName>
</protein>
<evidence type="ECO:0000313" key="2">
    <source>
        <dbReference type="EMBL" id="KKT41718.1"/>
    </source>
</evidence>
<dbReference type="Proteomes" id="UP000034736">
    <property type="component" value="Unassembled WGS sequence"/>
</dbReference>
<dbReference type="AlphaFoldDB" id="A0A0G1H5F3"/>
<feature type="transmembrane region" description="Helical" evidence="1">
    <location>
        <begin position="34"/>
        <end position="54"/>
    </location>
</feature>
<keyword evidence="1" id="KW-1133">Transmembrane helix</keyword>
<organism evidence="2 3">
    <name type="scientific">Candidatus Giovannonibacteria bacterium GW2011_GWA2_44_13b</name>
    <dbReference type="NCBI Taxonomy" id="1618647"/>
    <lineage>
        <taxon>Bacteria</taxon>
        <taxon>Candidatus Giovannoniibacteriota</taxon>
    </lineage>
</organism>
<gene>
    <name evidence="2" type="ORF">UW30_C0005G0032</name>
</gene>
<dbReference type="EMBL" id="LCHU01000005">
    <property type="protein sequence ID" value="KKT41718.1"/>
    <property type="molecule type" value="Genomic_DNA"/>
</dbReference>
<feature type="transmembrane region" description="Helical" evidence="1">
    <location>
        <begin position="135"/>
        <end position="158"/>
    </location>
</feature>
<keyword evidence="1" id="KW-0472">Membrane</keyword>
<proteinExistence type="predicted"/>
<accession>A0A0G1H5F3</accession>
<feature type="transmembrane region" description="Helical" evidence="1">
    <location>
        <begin position="164"/>
        <end position="186"/>
    </location>
</feature>
<evidence type="ECO:0000313" key="3">
    <source>
        <dbReference type="Proteomes" id="UP000034736"/>
    </source>
</evidence>
<dbReference type="STRING" id="1618647.UW30_C0005G0032"/>
<name>A0A0G1H5F3_9BACT</name>
<feature type="transmembrane region" description="Helical" evidence="1">
    <location>
        <begin position="66"/>
        <end position="89"/>
    </location>
</feature>